<keyword evidence="1" id="KW-0614">Plasmid</keyword>
<dbReference type="RefSeq" id="WP_013386300.1">
    <property type="nucleotide sequence ID" value="NC_014628.2"/>
</dbReference>
<reference evidence="1" key="2">
    <citation type="submission" date="2015-03" db="EMBL/GenBank/DDBJ databases">
        <authorList>
            <person name="Du B."/>
            <person name="Hou X."/>
            <person name="Ma M."/>
            <person name="Wang C."/>
            <person name="Ding Y."/>
            <person name="Li L."/>
            <person name="Shen D."/>
            <person name="Jiang X."/>
            <person name="Guan D."/>
            <person name="Cao F."/>
            <person name="Chen H."/>
            <person name="Feng R."/>
            <person name="Wang X."/>
            <person name="Ge Y."/>
            <person name="Yao L."/>
            <person name="Bing X."/>
            <person name="Yang X."/>
            <person name="Li J."/>
        </authorList>
    </citation>
    <scope>NUCLEOTIDE SEQUENCE</scope>
    <source>
        <strain evidence="1">SC2</strain>
        <plasmid evidence="1">pSC2</plasmid>
    </source>
</reference>
<evidence type="ECO:0000313" key="1">
    <source>
        <dbReference type="EMBL" id="ADO59886.1"/>
    </source>
</evidence>
<dbReference type="PATRIC" id="fig|886882.15.peg.5413"/>
<protein>
    <submittedName>
        <fullName evidence="1">Uncharacterized protein</fullName>
    </submittedName>
</protein>
<dbReference type="AlphaFoldDB" id="E3EKY1"/>
<accession>E3EKY1</accession>
<sequence length="97" mass="11091">MKLAFYKKNELEQILTKIFQNEASNITCQVSCSEELNIDTIEVYEDGSLLNVIDIEEAYDQIEKYIGEKFTHHDVIEVGDFGEGFAFFIPKMTSKAA</sequence>
<proteinExistence type="predicted"/>
<geneLocation type="plasmid" evidence="1 2">
    <name>pSC2</name>
</geneLocation>
<dbReference type="KEGG" id="ppm:PPSC2_25535"/>
<reference evidence="1" key="1">
    <citation type="journal article" date="2011" name="J. Bacteriol.">
        <title>Complete genome sequence of Paenibacillus polymyxa SC2, a strain of plant growth-promoting Rhizobacterium with broad-spectrum antimicrobial activity.</title>
        <authorList>
            <person name="Ma M."/>
            <person name="Wang C."/>
            <person name="Ding Y."/>
            <person name="Li L."/>
            <person name="Shen D."/>
            <person name="Jiang X."/>
            <person name="Guan D."/>
            <person name="Cao F."/>
            <person name="Chen H."/>
            <person name="Feng R."/>
            <person name="Wang X."/>
            <person name="Ge Y."/>
            <person name="Yao L."/>
            <person name="Bing X."/>
            <person name="Yang X."/>
            <person name="Li J."/>
            <person name="Du B."/>
        </authorList>
    </citation>
    <scope>NUCLEOTIDE SEQUENCE [LARGE SCALE GENOMIC DNA]</scope>
    <source>
        <strain evidence="1">SC2</strain>
    </source>
</reference>
<evidence type="ECO:0000313" key="2">
    <source>
        <dbReference type="Proteomes" id="UP000006868"/>
    </source>
</evidence>
<organism evidence="1 2">
    <name type="scientific">Paenibacillus polymyxa (strain SC2)</name>
    <name type="common">Bacillus polymyxa</name>
    <dbReference type="NCBI Taxonomy" id="886882"/>
    <lineage>
        <taxon>Bacteria</taxon>
        <taxon>Bacillati</taxon>
        <taxon>Bacillota</taxon>
        <taxon>Bacilli</taxon>
        <taxon>Bacillales</taxon>
        <taxon>Paenibacillaceae</taxon>
        <taxon>Paenibacillus</taxon>
    </lineage>
</organism>
<name>E3EKY1_PAEPS</name>
<dbReference type="Proteomes" id="UP000006868">
    <property type="component" value="Plasmid pSC2"/>
</dbReference>
<gene>
    <name evidence="1" type="ORF">PPSC2_25535</name>
</gene>
<dbReference type="EMBL" id="CP002214">
    <property type="protein sequence ID" value="ADO59886.1"/>
    <property type="molecule type" value="Genomic_DNA"/>
</dbReference>
<dbReference type="HOGENOM" id="CLU_2438064_0_0_9"/>